<organism evidence="5 6">
    <name type="scientific">Coccomyxa viridis</name>
    <dbReference type="NCBI Taxonomy" id="1274662"/>
    <lineage>
        <taxon>Eukaryota</taxon>
        <taxon>Viridiplantae</taxon>
        <taxon>Chlorophyta</taxon>
        <taxon>core chlorophytes</taxon>
        <taxon>Trebouxiophyceae</taxon>
        <taxon>Trebouxiophyceae incertae sedis</taxon>
        <taxon>Coccomyxaceae</taxon>
        <taxon>Coccomyxa</taxon>
    </lineage>
</organism>
<gene>
    <name evidence="5" type="primary">g11374</name>
    <name evidence="5" type="ORF">VP750_LOCUS10176</name>
</gene>
<dbReference type="InterPro" id="IPR016181">
    <property type="entry name" value="Acyl_CoA_acyltransferase"/>
</dbReference>
<evidence type="ECO:0000313" key="5">
    <source>
        <dbReference type="EMBL" id="CAL5228270.1"/>
    </source>
</evidence>
<reference evidence="5 6" key="1">
    <citation type="submission" date="2024-06" db="EMBL/GenBank/DDBJ databases">
        <authorList>
            <person name="Kraege A."/>
            <person name="Thomma B."/>
        </authorList>
    </citation>
    <scope>NUCLEOTIDE SEQUENCE [LARGE SCALE GENOMIC DNA]</scope>
</reference>
<dbReference type="CDD" id="cd04301">
    <property type="entry name" value="NAT_SF"/>
    <property type="match status" value="1"/>
</dbReference>
<dbReference type="InterPro" id="IPR000182">
    <property type="entry name" value="GNAT_dom"/>
</dbReference>
<evidence type="ECO:0000256" key="3">
    <source>
        <dbReference type="SAM" id="MobiDB-lite"/>
    </source>
</evidence>
<comment type="caution">
    <text evidence="5">The sequence shown here is derived from an EMBL/GenBank/DDBJ whole genome shotgun (WGS) entry which is preliminary data.</text>
</comment>
<evidence type="ECO:0000259" key="4">
    <source>
        <dbReference type="PROSITE" id="PS51186"/>
    </source>
</evidence>
<dbReference type="PANTHER" id="PTHR45910">
    <property type="entry name" value="N-ALPHA-ACETYLTRANSFERASE 20"/>
    <property type="match status" value="1"/>
</dbReference>
<keyword evidence="1" id="KW-0808">Transferase</keyword>
<name>A0ABP1GAG6_9CHLO</name>
<dbReference type="PANTHER" id="PTHR45910:SF1">
    <property type="entry name" value="N-ALPHA-ACETYLTRANSFERASE 20"/>
    <property type="match status" value="1"/>
</dbReference>
<dbReference type="Pfam" id="PF00583">
    <property type="entry name" value="Acetyltransf_1"/>
    <property type="match status" value="1"/>
</dbReference>
<evidence type="ECO:0000256" key="2">
    <source>
        <dbReference type="ARBA" id="ARBA00023315"/>
    </source>
</evidence>
<dbReference type="EMBL" id="CAXHTA020000018">
    <property type="protein sequence ID" value="CAL5228270.1"/>
    <property type="molecule type" value="Genomic_DNA"/>
</dbReference>
<feature type="region of interest" description="Disordered" evidence="3">
    <location>
        <begin position="154"/>
        <end position="173"/>
    </location>
</feature>
<proteinExistence type="predicted"/>
<evidence type="ECO:0000313" key="6">
    <source>
        <dbReference type="Proteomes" id="UP001497392"/>
    </source>
</evidence>
<dbReference type="SUPFAM" id="SSF55729">
    <property type="entry name" value="Acyl-CoA N-acyltransferases (Nat)"/>
    <property type="match status" value="1"/>
</dbReference>
<dbReference type="Gene3D" id="3.40.630.30">
    <property type="match status" value="1"/>
</dbReference>
<keyword evidence="6" id="KW-1185">Reference proteome</keyword>
<evidence type="ECO:0000256" key="1">
    <source>
        <dbReference type="ARBA" id="ARBA00022679"/>
    </source>
</evidence>
<dbReference type="InterPro" id="IPR051646">
    <property type="entry name" value="NatB_acetyltransferase_subunit"/>
</dbReference>
<dbReference type="Proteomes" id="UP001497392">
    <property type="component" value="Unassembled WGS sequence"/>
</dbReference>
<dbReference type="PROSITE" id="PS51186">
    <property type="entry name" value="GNAT"/>
    <property type="match status" value="1"/>
</dbReference>
<accession>A0ABP1GAG6</accession>
<feature type="domain" description="N-acetyltransferase" evidence="4">
    <location>
        <begin position="2"/>
        <end position="150"/>
    </location>
</feature>
<keyword evidence="2" id="KW-0012">Acyltransferase</keyword>
<feature type="compositionally biased region" description="Basic residues" evidence="3">
    <location>
        <begin position="154"/>
        <end position="164"/>
    </location>
</feature>
<sequence>MTSVRRFTCDDLFTFNNVNLDYFTETYNLPFYLQYLANWPEYCLMAECAGGQAMGYILGKVEGADTDWHGHVTAVTVAPEYRRQGLAKQLMDHLESVTERDEGYFVDLFVRESNVNAINMYKKMGYSVYRTVVGYYSGQEDALDMRKAMSRDVHKRSLQTRRTRIHPDELETD</sequence>
<protein>
    <submittedName>
        <fullName evidence="5">G11374 protein</fullName>
    </submittedName>
</protein>